<dbReference type="AlphaFoldDB" id="A0A0G1IVF5"/>
<evidence type="ECO:0000313" key="1">
    <source>
        <dbReference type="EMBL" id="KKT62953.1"/>
    </source>
</evidence>
<organism evidence="1 2">
    <name type="scientific">Candidatus Giovannonibacteria bacterium GW2011_GWA1_44_29</name>
    <dbReference type="NCBI Taxonomy" id="1618646"/>
    <lineage>
        <taxon>Bacteria</taxon>
        <taxon>Candidatus Giovannoniibacteriota</taxon>
    </lineage>
</organism>
<comment type="caution">
    <text evidence="1">The sequence shown here is derived from an EMBL/GenBank/DDBJ whole genome shotgun (WGS) entry which is preliminary data.</text>
</comment>
<dbReference type="Proteomes" id="UP000034652">
    <property type="component" value="Unassembled WGS sequence"/>
</dbReference>
<protein>
    <submittedName>
        <fullName evidence="1">Uncharacterized protein</fullName>
    </submittedName>
</protein>
<dbReference type="EMBL" id="LCIV01000011">
    <property type="protein sequence ID" value="KKT62953.1"/>
    <property type="molecule type" value="Genomic_DNA"/>
</dbReference>
<reference evidence="1 2" key="1">
    <citation type="journal article" date="2015" name="Nature">
        <title>rRNA introns, odd ribosomes, and small enigmatic genomes across a large radiation of phyla.</title>
        <authorList>
            <person name="Brown C.T."/>
            <person name="Hug L.A."/>
            <person name="Thomas B.C."/>
            <person name="Sharon I."/>
            <person name="Castelle C.J."/>
            <person name="Singh A."/>
            <person name="Wilkins M.J."/>
            <person name="Williams K.H."/>
            <person name="Banfield J.F."/>
        </authorList>
    </citation>
    <scope>NUCLEOTIDE SEQUENCE [LARGE SCALE GENOMIC DNA]</scope>
</reference>
<accession>A0A0G1IVF5</accession>
<name>A0A0G1IVF5_9BACT</name>
<evidence type="ECO:0000313" key="2">
    <source>
        <dbReference type="Proteomes" id="UP000034652"/>
    </source>
</evidence>
<sequence>MSLFLVEVFIPFIGMHHWTAWSDPHLFVVEADSVDQAQTKLAPVLPPEDPEVKEALLVQDGKDKYFDIKIR</sequence>
<proteinExistence type="predicted"/>
<gene>
    <name evidence="1" type="ORF">UW57_C0011G0010</name>
</gene>
<dbReference type="STRING" id="1618646.UW57_C0011G0010"/>